<dbReference type="PANTHER" id="PTHR11662">
    <property type="entry name" value="SOLUTE CARRIER FAMILY 17"/>
    <property type="match status" value="1"/>
</dbReference>
<feature type="transmembrane region" description="Helical" evidence="5">
    <location>
        <begin position="21"/>
        <end position="43"/>
    </location>
</feature>
<evidence type="ECO:0000313" key="6">
    <source>
        <dbReference type="EMBL" id="KAK9703463.1"/>
    </source>
</evidence>
<accession>A0AAW1JHE8</accession>
<dbReference type="GO" id="GO:0022857">
    <property type="term" value="F:transmembrane transporter activity"/>
    <property type="evidence" value="ECO:0007669"/>
    <property type="project" value="InterPro"/>
</dbReference>
<evidence type="ECO:0000256" key="2">
    <source>
        <dbReference type="ARBA" id="ARBA00022692"/>
    </source>
</evidence>
<sequence>MTAERGKFVCHSFQMKYITVVLIYMIVIVKGIVLLCISTSMIVSSDTSTDHANRTTTSGIITFDGIPLKNMELYYFKIILSSFGIGYSIAACIGGIIADLYGGRYCILFGMTSLSTAGLVFPFIIVHMPWYIIIVIFFLQGLCEGVMIPGQYSLYARWIPTNEITLIVGCLHPCRVLSQITVKYMMYYLQHRIANFWTWMLFFWGGVGLTVAFFAFIFVFSNPFQCKMSSEKEKKDMEIVGGKNPKRINWKMIFEDEAAWAAMIEHIAHLWQNRLLQVELSKILKSSHENVGPFPVQASVTLWCVVLAAVGSSVVVNRLVKKQRIPVIYMRTVANALSTLVPGVLLELTYNTNYGKNLSVILCPLALSFKSIHAPSGQTNVLDLTRYYAGTIIGIQIGVGTALSFVIPIIRQGVLESPDITDWGQMYDLSFSSCLIAMLLYMIWARAERAAWDVVIEDDDDDEFIEEVTE</sequence>
<evidence type="ECO:0000256" key="4">
    <source>
        <dbReference type="ARBA" id="ARBA00023136"/>
    </source>
</evidence>
<feature type="transmembrane region" description="Helical" evidence="5">
    <location>
        <begin position="196"/>
        <end position="220"/>
    </location>
</feature>
<dbReference type="InterPro" id="IPR011701">
    <property type="entry name" value="MFS"/>
</dbReference>
<comment type="caution">
    <text evidence="6">The sequence shown here is derived from an EMBL/GenBank/DDBJ whole genome shotgun (WGS) entry which is preliminary data.</text>
</comment>
<proteinExistence type="predicted"/>
<dbReference type="InterPro" id="IPR050382">
    <property type="entry name" value="MFS_Na/Anion_cotransporter"/>
</dbReference>
<keyword evidence="2 5" id="KW-0812">Transmembrane</keyword>
<dbReference type="GO" id="GO:0016020">
    <property type="term" value="C:membrane"/>
    <property type="evidence" value="ECO:0007669"/>
    <property type="project" value="UniProtKB-SubCell"/>
</dbReference>
<keyword evidence="7" id="KW-1185">Reference proteome</keyword>
<feature type="transmembrane region" description="Helical" evidence="5">
    <location>
        <begin position="387"/>
        <end position="407"/>
    </location>
</feature>
<dbReference type="SUPFAM" id="SSF103473">
    <property type="entry name" value="MFS general substrate transporter"/>
    <property type="match status" value="1"/>
</dbReference>
<organism evidence="6 7">
    <name type="scientific">Popillia japonica</name>
    <name type="common">Japanese beetle</name>
    <dbReference type="NCBI Taxonomy" id="7064"/>
    <lineage>
        <taxon>Eukaryota</taxon>
        <taxon>Metazoa</taxon>
        <taxon>Ecdysozoa</taxon>
        <taxon>Arthropoda</taxon>
        <taxon>Hexapoda</taxon>
        <taxon>Insecta</taxon>
        <taxon>Pterygota</taxon>
        <taxon>Neoptera</taxon>
        <taxon>Endopterygota</taxon>
        <taxon>Coleoptera</taxon>
        <taxon>Polyphaga</taxon>
        <taxon>Scarabaeiformia</taxon>
        <taxon>Scarabaeidae</taxon>
        <taxon>Rutelinae</taxon>
        <taxon>Popillia</taxon>
    </lineage>
</organism>
<name>A0AAW1JHE8_POPJA</name>
<evidence type="ECO:0000256" key="5">
    <source>
        <dbReference type="SAM" id="Phobius"/>
    </source>
</evidence>
<keyword evidence="4 5" id="KW-0472">Membrane</keyword>
<evidence type="ECO:0000256" key="3">
    <source>
        <dbReference type="ARBA" id="ARBA00022989"/>
    </source>
</evidence>
<feature type="transmembrane region" description="Helical" evidence="5">
    <location>
        <begin position="294"/>
        <end position="316"/>
    </location>
</feature>
<dbReference type="GO" id="GO:0006820">
    <property type="term" value="P:monoatomic anion transport"/>
    <property type="evidence" value="ECO:0007669"/>
    <property type="project" value="TreeGrafter"/>
</dbReference>
<feature type="transmembrane region" description="Helical" evidence="5">
    <location>
        <begin position="74"/>
        <end position="98"/>
    </location>
</feature>
<dbReference type="AlphaFoldDB" id="A0AAW1JHE8"/>
<dbReference type="Pfam" id="PF07690">
    <property type="entry name" value="MFS_1"/>
    <property type="match status" value="1"/>
</dbReference>
<feature type="transmembrane region" description="Helical" evidence="5">
    <location>
        <begin position="427"/>
        <end position="444"/>
    </location>
</feature>
<dbReference type="InterPro" id="IPR036259">
    <property type="entry name" value="MFS_trans_sf"/>
</dbReference>
<protein>
    <submittedName>
        <fullName evidence="6">Major Facilitator Superfamily</fullName>
    </submittedName>
</protein>
<reference evidence="6 7" key="1">
    <citation type="journal article" date="2024" name="BMC Genomics">
        <title>De novo assembly and annotation of Popillia japonica's genome with initial clues to its potential as an invasive pest.</title>
        <authorList>
            <person name="Cucini C."/>
            <person name="Boschi S."/>
            <person name="Funari R."/>
            <person name="Cardaioli E."/>
            <person name="Iannotti N."/>
            <person name="Marturano G."/>
            <person name="Paoli F."/>
            <person name="Bruttini M."/>
            <person name="Carapelli A."/>
            <person name="Frati F."/>
            <person name="Nardi F."/>
        </authorList>
    </citation>
    <scope>NUCLEOTIDE SEQUENCE [LARGE SCALE GENOMIC DNA]</scope>
    <source>
        <strain evidence="6">DMR45628</strain>
    </source>
</reference>
<keyword evidence="3 5" id="KW-1133">Transmembrane helix</keyword>
<dbReference type="Gene3D" id="1.20.1250.20">
    <property type="entry name" value="MFS general substrate transporter like domains"/>
    <property type="match status" value="1"/>
</dbReference>
<evidence type="ECO:0000313" key="7">
    <source>
        <dbReference type="Proteomes" id="UP001458880"/>
    </source>
</evidence>
<dbReference type="EMBL" id="JASPKY010000369">
    <property type="protein sequence ID" value="KAK9703463.1"/>
    <property type="molecule type" value="Genomic_DNA"/>
</dbReference>
<comment type="subcellular location">
    <subcellularLocation>
        <location evidence="1">Membrane</location>
        <topology evidence="1">Multi-pass membrane protein</topology>
    </subcellularLocation>
</comment>
<evidence type="ECO:0000256" key="1">
    <source>
        <dbReference type="ARBA" id="ARBA00004141"/>
    </source>
</evidence>
<dbReference type="PANTHER" id="PTHR11662:SF415">
    <property type="entry name" value="AT30085P-RELATED"/>
    <property type="match status" value="1"/>
</dbReference>
<dbReference type="Proteomes" id="UP001458880">
    <property type="component" value="Unassembled WGS sequence"/>
</dbReference>
<gene>
    <name evidence="6" type="ORF">QE152_g29313</name>
</gene>